<reference evidence="2" key="1">
    <citation type="submission" date="2020-07" db="EMBL/GenBank/DDBJ databases">
        <title>novel species isolated from the respiratory tract of Marmot.</title>
        <authorList>
            <person name="Zhang G."/>
        </authorList>
    </citation>
    <scope>NUCLEOTIDE SEQUENCE [LARGE SCALE GENOMIC DNA]</scope>
    <source>
        <strain evidence="2">686</strain>
    </source>
</reference>
<accession>A0A7D7LX83</accession>
<evidence type="ECO:0000313" key="1">
    <source>
        <dbReference type="EMBL" id="QMT01978.1"/>
    </source>
</evidence>
<proteinExistence type="predicted"/>
<dbReference type="Gene3D" id="3.40.50.300">
    <property type="entry name" value="P-loop containing nucleotide triphosphate hydrolases"/>
    <property type="match status" value="1"/>
</dbReference>
<dbReference type="SUPFAM" id="SSF52540">
    <property type="entry name" value="P-loop containing nucleoside triphosphate hydrolases"/>
    <property type="match status" value="1"/>
</dbReference>
<gene>
    <name evidence="1" type="ORF">H1R19_01950</name>
</gene>
<name>A0A7D7LX83_9ACTN</name>
<evidence type="ECO:0000313" key="2">
    <source>
        <dbReference type="Proteomes" id="UP000515663"/>
    </source>
</evidence>
<dbReference type="KEGG" id="gji:H1R19_01950"/>
<dbReference type="AlphaFoldDB" id="A0A7D7LX83"/>
<protein>
    <recommendedName>
        <fullName evidence="3">(d)CMP kinase</fullName>
    </recommendedName>
</protein>
<sequence length="186" mass="21183">MNPTEPVTAEVGARLVELAGQLDSGIVAIDGPSGAGKSTAADLLVAELRRRDVGVTLVRTDDFATWDDPVSWWPELEAEVLHPFSRRRDYRYRPRVWRDGVPSPGPRVWIEWQPLLIIEGVSSARRRIADRLTYALWLEGGTAAERLERAVARDGEESREQLEKWQQFEDGWFEVDRTRDRCVGLD</sequence>
<organism evidence="1 2">
    <name type="scientific">Gordonia jinghuaiqii</name>
    <dbReference type="NCBI Taxonomy" id="2758710"/>
    <lineage>
        <taxon>Bacteria</taxon>
        <taxon>Bacillati</taxon>
        <taxon>Actinomycetota</taxon>
        <taxon>Actinomycetes</taxon>
        <taxon>Mycobacteriales</taxon>
        <taxon>Gordoniaceae</taxon>
        <taxon>Gordonia</taxon>
    </lineage>
</organism>
<dbReference type="InterPro" id="IPR027417">
    <property type="entry name" value="P-loop_NTPase"/>
</dbReference>
<dbReference type="CDD" id="cd02019">
    <property type="entry name" value="NK"/>
    <property type="match status" value="1"/>
</dbReference>
<dbReference type="RefSeq" id="WP_219850420.1">
    <property type="nucleotide sequence ID" value="NZ_CP059491.1"/>
</dbReference>
<keyword evidence="2" id="KW-1185">Reference proteome</keyword>
<dbReference type="EMBL" id="CP059491">
    <property type="protein sequence ID" value="QMT01978.1"/>
    <property type="molecule type" value="Genomic_DNA"/>
</dbReference>
<dbReference type="Proteomes" id="UP000515663">
    <property type="component" value="Chromosome"/>
</dbReference>
<evidence type="ECO:0008006" key="3">
    <source>
        <dbReference type="Google" id="ProtNLM"/>
    </source>
</evidence>